<feature type="transmembrane region" description="Helical" evidence="1">
    <location>
        <begin position="9"/>
        <end position="29"/>
    </location>
</feature>
<evidence type="ECO:0000313" key="3">
    <source>
        <dbReference type="EMBL" id="CAB4170457.1"/>
    </source>
</evidence>
<name>A0A6J5PHA3_9CAUD</name>
<keyword evidence="1" id="KW-0472">Membrane</keyword>
<reference evidence="3" key="1">
    <citation type="submission" date="2020-05" db="EMBL/GenBank/DDBJ databases">
        <authorList>
            <person name="Chiriac C."/>
            <person name="Salcher M."/>
            <person name="Ghai R."/>
            <person name="Kavagutti S V."/>
        </authorList>
    </citation>
    <scope>NUCLEOTIDE SEQUENCE</scope>
</reference>
<evidence type="ECO:0000313" key="4">
    <source>
        <dbReference type="EMBL" id="CAB4198609.1"/>
    </source>
</evidence>
<keyword evidence="1" id="KW-0812">Transmembrane</keyword>
<evidence type="ECO:0000256" key="1">
    <source>
        <dbReference type="SAM" id="Phobius"/>
    </source>
</evidence>
<keyword evidence="1" id="KW-1133">Transmembrane helix</keyword>
<dbReference type="EMBL" id="LR796625">
    <property type="protein sequence ID" value="CAB4155276.1"/>
    <property type="molecule type" value="Genomic_DNA"/>
</dbReference>
<accession>A0A6J5PHA3</accession>
<evidence type="ECO:0000313" key="2">
    <source>
        <dbReference type="EMBL" id="CAB4155276.1"/>
    </source>
</evidence>
<feature type="transmembrane region" description="Helical" evidence="1">
    <location>
        <begin position="41"/>
        <end position="64"/>
    </location>
</feature>
<sequence length="73" mass="8573">MKNIFDIQLNWKILVITLLAYMFAISLFFEYCINREINEYVGGAAGVIALIYTVWQIELIIKFINKTIKNKLK</sequence>
<dbReference type="EMBL" id="LR796859">
    <property type="protein sequence ID" value="CAB4170457.1"/>
    <property type="molecule type" value="Genomic_DNA"/>
</dbReference>
<proteinExistence type="predicted"/>
<organism evidence="3">
    <name type="scientific">uncultured Caudovirales phage</name>
    <dbReference type="NCBI Taxonomy" id="2100421"/>
    <lineage>
        <taxon>Viruses</taxon>
        <taxon>Duplodnaviria</taxon>
        <taxon>Heunggongvirae</taxon>
        <taxon>Uroviricota</taxon>
        <taxon>Caudoviricetes</taxon>
        <taxon>Peduoviridae</taxon>
        <taxon>Maltschvirus</taxon>
        <taxon>Maltschvirus maltsch</taxon>
    </lineage>
</organism>
<protein>
    <submittedName>
        <fullName evidence="3">Uncharacterized protein</fullName>
    </submittedName>
</protein>
<gene>
    <name evidence="4" type="ORF">UFOVP1307_175</name>
    <name evidence="2" type="ORF">UFOVP651_171</name>
    <name evidence="3" type="ORF">UFOVP902_27</name>
</gene>
<dbReference type="EMBL" id="LR797270">
    <property type="protein sequence ID" value="CAB4198609.1"/>
    <property type="molecule type" value="Genomic_DNA"/>
</dbReference>